<name>A0A564TZZ2_STRCV</name>
<organism evidence="2 3">
    <name type="scientific">Streptococcus constellatus</name>
    <dbReference type="NCBI Taxonomy" id="76860"/>
    <lineage>
        <taxon>Bacteria</taxon>
        <taxon>Bacillati</taxon>
        <taxon>Bacillota</taxon>
        <taxon>Bacilli</taxon>
        <taxon>Lactobacillales</taxon>
        <taxon>Streptococcaceae</taxon>
        <taxon>Streptococcus</taxon>
        <taxon>Streptococcus anginosus group</taxon>
    </lineage>
</organism>
<evidence type="ECO:0000313" key="3">
    <source>
        <dbReference type="Proteomes" id="UP000385544"/>
    </source>
</evidence>
<accession>A0A564TZZ2</accession>
<dbReference type="AlphaFoldDB" id="A0A564TZZ2"/>
<feature type="domain" description="Replication-associated protein ORF2/G2P" evidence="1">
    <location>
        <begin position="86"/>
        <end position="190"/>
    </location>
</feature>
<dbReference type="Proteomes" id="UP000385544">
    <property type="component" value="Unassembled WGS sequence"/>
</dbReference>
<dbReference type="EMBL" id="CABHMZ010000035">
    <property type="protein sequence ID" value="VUX12807.1"/>
    <property type="molecule type" value="Genomic_DNA"/>
</dbReference>
<proteinExistence type="predicted"/>
<protein>
    <recommendedName>
        <fullName evidence="1">Replication-associated protein ORF2/G2P domain-containing protein</fullName>
    </recommendedName>
</protein>
<evidence type="ECO:0000313" key="2">
    <source>
        <dbReference type="EMBL" id="VUX12807.1"/>
    </source>
</evidence>
<sequence>MSYNRKIIRTSSYLEIWEYETPIFSSDNTEIEENRTSLKEKQKRKTFDELTSDEQEERIKRISKTRKNTKWKLQRLIDTNFDDKTSFLTLTTKENIQDRQDFNILFDKFIKRLNYHIYHSKKRLIKYIAVLERQKRGAWHAHILLFSFPFVPHKDLLTIWGLGAVRINKLDSLDDSSNAGRYVSKYMEKGIGQELLESLGKKAFYSSHNLQKPEEIKLLTNENIEDLVQADDILYESTYNSKVFRKGHLVNNEVKYRKIKIDKE</sequence>
<dbReference type="Pfam" id="PF23343">
    <property type="entry name" value="REP_ORF2-G2P"/>
    <property type="match status" value="1"/>
</dbReference>
<dbReference type="RefSeq" id="WP_013851446.1">
    <property type="nucleotide sequence ID" value="NZ_CABHMZ010000035.1"/>
</dbReference>
<reference evidence="2 3" key="1">
    <citation type="submission" date="2019-07" db="EMBL/GenBank/DDBJ databases">
        <authorList>
            <person name="Hibberd C M."/>
            <person name="Gehrig L. J."/>
            <person name="Chang H.-W."/>
            <person name="Venkatesh S."/>
        </authorList>
    </citation>
    <scope>NUCLEOTIDE SEQUENCE [LARGE SCALE GENOMIC DNA]</scope>
    <source>
        <strain evidence="2">Streptococcus_constellatus_SS_Bg39</strain>
    </source>
</reference>
<gene>
    <name evidence="2" type="ORF">SCSS39_00114</name>
</gene>
<evidence type="ECO:0000259" key="1">
    <source>
        <dbReference type="Pfam" id="PF23343"/>
    </source>
</evidence>
<dbReference type="InterPro" id="IPR056906">
    <property type="entry name" value="ORF2/G2P_dom"/>
</dbReference>
<dbReference type="OrthoDB" id="2666054at2"/>